<dbReference type="Proteomes" id="UP000240572">
    <property type="component" value="Unassembled WGS sequence"/>
</dbReference>
<evidence type="ECO:0000313" key="3">
    <source>
        <dbReference type="Proteomes" id="UP000240572"/>
    </source>
</evidence>
<organism evidence="2 3">
    <name type="scientific">Taibaiella chishuiensis</name>
    <dbReference type="NCBI Taxonomy" id="1434707"/>
    <lineage>
        <taxon>Bacteria</taxon>
        <taxon>Pseudomonadati</taxon>
        <taxon>Bacteroidota</taxon>
        <taxon>Chitinophagia</taxon>
        <taxon>Chitinophagales</taxon>
        <taxon>Chitinophagaceae</taxon>
        <taxon>Taibaiella</taxon>
    </lineage>
</organism>
<keyword evidence="3" id="KW-1185">Reference proteome</keyword>
<evidence type="ECO:0000256" key="1">
    <source>
        <dbReference type="SAM" id="SignalP"/>
    </source>
</evidence>
<reference evidence="2 3" key="1">
    <citation type="submission" date="2018-03" db="EMBL/GenBank/DDBJ databases">
        <title>Genomic Encyclopedia of Type Strains, Phase III (KMG-III): the genomes of soil and plant-associated and newly described type strains.</title>
        <authorList>
            <person name="Whitman W."/>
        </authorList>
    </citation>
    <scope>NUCLEOTIDE SEQUENCE [LARGE SCALE GENOMIC DNA]</scope>
    <source>
        <strain evidence="2 3">CGMCC 1.12700</strain>
    </source>
</reference>
<dbReference type="OrthoDB" id="1003359at2"/>
<dbReference type="EMBL" id="PYGD01000004">
    <property type="protein sequence ID" value="PSK92143.1"/>
    <property type="molecule type" value="Genomic_DNA"/>
</dbReference>
<evidence type="ECO:0000313" key="2">
    <source>
        <dbReference type="EMBL" id="PSK92143.1"/>
    </source>
</evidence>
<gene>
    <name evidence="2" type="ORF">B0I18_104241</name>
</gene>
<protein>
    <submittedName>
        <fullName evidence="2">Uncharacterized protein</fullName>
    </submittedName>
</protein>
<sequence>MKRFTLLCAVLMLAFNAVQAQDPFDYKQPVTWLGLDFSELKLVKRDETVTEQELQDKYFPGWNDLVVYEKEKYDIAKASGHDEVNYDIDAVKAVNSSAKGKFITDDAKAFTHLDEARVKQMVKKYNLKGKSGLGLVFIVEGMDKMAKEAAMWVVFIKMDTKEVLLAKPVTGASGGFGFRNYWAGSINKVLKALPGNMKKWKKG</sequence>
<name>A0A2P8D4K3_9BACT</name>
<feature type="signal peptide" evidence="1">
    <location>
        <begin position="1"/>
        <end position="20"/>
    </location>
</feature>
<comment type="caution">
    <text evidence="2">The sequence shown here is derived from an EMBL/GenBank/DDBJ whole genome shotgun (WGS) entry which is preliminary data.</text>
</comment>
<feature type="chain" id="PRO_5015118449" evidence="1">
    <location>
        <begin position="21"/>
        <end position="203"/>
    </location>
</feature>
<dbReference type="AlphaFoldDB" id="A0A2P8D4K3"/>
<keyword evidence="1" id="KW-0732">Signal</keyword>
<proteinExistence type="predicted"/>
<accession>A0A2P8D4K3</accession>
<dbReference type="RefSeq" id="WP_106523206.1">
    <property type="nucleotide sequence ID" value="NZ_PYGD01000004.1"/>
</dbReference>